<organism evidence="1 2">
    <name type="scientific">Brunnivagina elsteri CCALA 953</name>
    <dbReference type="NCBI Taxonomy" id="987040"/>
    <lineage>
        <taxon>Bacteria</taxon>
        <taxon>Bacillati</taxon>
        <taxon>Cyanobacteriota</taxon>
        <taxon>Cyanophyceae</taxon>
        <taxon>Nostocales</taxon>
        <taxon>Calotrichaceae</taxon>
        <taxon>Brunnivagina</taxon>
    </lineage>
</organism>
<evidence type="ECO:0008006" key="3">
    <source>
        <dbReference type="Google" id="ProtNLM"/>
    </source>
</evidence>
<reference evidence="1 2" key="1">
    <citation type="submission" date="2017-08" db="EMBL/GenBank/DDBJ databases">
        <title>Draft genome sequence of filamentous cyanobacterium Calothrix elsteri CCALA 953.</title>
        <authorList>
            <person name="Gagunashvili A.N."/>
            <person name="Elster J."/>
            <person name="Andresson O.S."/>
        </authorList>
    </citation>
    <scope>NUCLEOTIDE SEQUENCE [LARGE SCALE GENOMIC DNA]</scope>
    <source>
        <strain evidence="1 2">CCALA 953</strain>
    </source>
</reference>
<proteinExistence type="predicted"/>
<dbReference type="NCBIfam" id="NF033208">
    <property type="entry name" value="choice_anch_E"/>
    <property type="match status" value="1"/>
</dbReference>
<comment type="caution">
    <text evidence="1">The sequence shown here is derived from an EMBL/GenBank/DDBJ whole genome shotgun (WGS) entry which is preliminary data.</text>
</comment>
<accession>A0A2A2TKI1</accession>
<evidence type="ECO:0000313" key="1">
    <source>
        <dbReference type="EMBL" id="PAX56976.1"/>
    </source>
</evidence>
<protein>
    <recommendedName>
        <fullName evidence="3">PEP-CTERM sorting domain-containing protein</fullName>
    </recommendedName>
</protein>
<keyword evidence="2" id="KW-1185">Reference proteome</keyword>
<evidence type="ECO:0000313" key="2">
    <source>
        <dbReference type="Proteomes" id="UP000218238"/>
    </source>
</evidence>
<name>A0A2A2TKI1_9CYAN</name>
<dbReference type="Proteomes" id="UP000218238">
    <property type="component" value="Unassembled WGS sequence"/>
</dbReference>
<sequence>MQRVRRNKNKINQIEEIQMHRHLSKIPIAIFAIAASIAPTVSAEAASLKYQSSVNVQKTNYFHKFVTLPKFNPELGDLTSVKLTLNGEVQGSIKLENTDASPANVTADLAAEVKLLKPDKSILLTTLPTASKSQEFAADDEILDFGGTSGATFNNLSSTETESTVFTSGFDLFKGLGDLFLPVTAEAKSKGTGAGNLAQVFNTFAGAKVEIVYDYVVRIPKKEPKKRVPESQIPLGALVAVGVCTLLKSKYYRLV</sequence>
<dbReference type="AlphaFoldDB" id="A0A2A2TKI1"/>
<dbReference type="EMBL" id="NTFS01000081">
    <property type="protein sequence ID" value="PAX56976.1"/>
    <property type="molecule type" value="Genomic_DNA"/>
</dbReference>
<gene>
    <name evidence="1" type="ORF">CK510_09735</name>
</gene>